<sequence>MRKIRKLSFDELVSENKKALLKDAAFLDKIEERLEQRYKEEK</sequence>
<accession>A0A7X2S0X7</accession>
<dbReference type="Proteomes" id="UP000434639">
    <property type="component" value="Unassembled WGS sequence"/>
</dbReference>
<protein>
    <submittedName>
        <fullName evidence="1">FbpB family small basic protein</fullName>
    </submittedName>
</protein>
<organism evidence="1 2">
    <name type="scientific">Metabacillus mangrovi</name>
    <dbReference type="NCBI Taxonomy" id="1491830"/>
    <lineage>
        <taxon>Bacteria</taxon>
        <taxon>Bacillati</taxon>
        <taxon>Bacillota</taxon>
        <taxon>Bacilli</taxon>
        <taxon>Bacillales</taxon>
        <taxon>Bacillaceae</taxon>
        <taxon>Metabacillus</taxon>
    </lineage>
</organism>
<evidence type="ECO:0000313" key="1">
    <source>
        <dbReference type="EMBL" id="MTH51844.1"/>
    </source>
</evidence>
<comment type="caution">
    <text evidence="1">The sequence shown here is derived from an EMBL/GenBank/DDBJ whole genome shotgun (WGS) entry which is preliminary data.</text>
</comment>
<gene>
    <name evidence="1" type="ORF">GKZ89_00385</name>
</gene>
<proteinExistence type="predicted"/>
<evidence type="ECO:0000313" key="2">
    <source>
        <dbReference type="Proteomes" id="UP000434639"/>
    </source>
</evidence>
<dbReference type="InterPro" id="IPR025004">
    <property type="entry name" value="SenN/SenS"/>
</dbReference>
<reference evidence="1 2" key="1">
    <citation type="journal article" date="2017" name="Int. J. Syst. Evol. Microbiol.">
        <title>Bacillus mangrovi sp. nov., isolated from a sediment sample from a mangrove forest.</title>
        <authorList>
            <person name="Gupta V."/>
            <person name="Singh P.K."/>
            <person name="Korpole S."/>
            <person name="Tanuku N.R.S."/>
            <person name="Pinnaka A.K."/>
        </authorList>
    </citation>
    <scope>NUCLEOTIDE SEQUENCE [LARGE SCALE GENOMIC DNA]</scope>
    <source>
        <strain evidence="1 2">KCTC 33872</strain>
    </source>
</reference>
<dbReference type="EMBL" id="WMIB01000001">
    <property type="protein sequence ID" value="MTH51844.1"/>
    <property type="molecule type" value="Genomic_DNA"/>
</dbReference>
<dbReference type="Pfam" id="PF13040">
    <property type="entry name" value="Fur_reg_FbpB"/>
    <property type="match status" value="1"/>
</dbReference>
<dbReference type="OrthoDB" id="2991278at2"/>
<name>A0A7X2S0X7_9BACI</name>
<keyword evidence="2" id="KW-1185">Reference proteome</keyword>
<dbReference type="AlphaFoldDB" id="A0A7X2S0X7"/>